<dbReference type="NCBIfam" id="NF005559">
    <property type="entry name" value="PRK07231.1"/>
    <property type="match status" value="1"/>
</dbReference>
<keyword evidence="4" id="KW-1185">Reference proteome</keyword>
<dbReference type="InterPro" id="IPR020904">
    <property type="entry name" value="Sc_DH/Rdtase_CS"/>
</dbReference>
<evidence type="ECO:0000256" key="1">
    <source>
        <dbReference type="ARBA" id="ARBA00006484"/>
    </source>
</evidence>
<dbReference type="FunFam" id="3.40.50.720:FF:000084">
    <property type="entry name" value="Short-chain dehydrogenase reductase"/>
    <property type="match status" value="1"/>
</dbReference>
<dbReference type="Pfam" id="PF13561">
    <property type="entry name" value="adh_short_C2"/>
    <property type="match status" value="1"/>
</dbReference>
<dbReference type="eggNOG" id="COG1028">
    <property type="taxonomic scope" value="Bacteria"/>
</dbReference>
<organism evidence="3 4">
    <name type="scientific">Virgibacillus massiliensis</name>
    <dbReference type="NCBI Taxonomy" id="1462526"/>
    <lineage>
        <taxon>Bacteria</taxon>
        <taxon>Bacillati</taxon>
        <taxon>Bacillota</taxon>
        <taxon>Bacilli</taxon>
        <taxon>Bacillales</taxon>
        <taxon>Bacillaceae</taxon>
        <taxon>Virgibacillus</taxon>
    </lineage>
</organism>
<accession>A0A024Q7S9</accession>
<reference evidence="4" key="2">
    <citation type="submission" date="2014-05" db="EMBL/GenBank/DDBJ databases">
        <title>Draft genome sequence of Virgibacillus massiliensis Vm-5.</title>
        <authorList>
            <person name="Khelaifia S."/>
            <person name="Croce O."/>
            <person name="Lagier J.C."/>
            <person name="Raoult D."/>
        </authorList>
    </citation>
    <scope>NUCLEOTIDE SEQUENCE [LARGE SCALE GENOMIC DNA]</scope>
    <source>
        <strain evidence="4">Vm-5</strain>
    </source>
</reference>
<comment type="similarity">
    <text evidence="1">Belongs to the short-chain dehydrogenases/reductases (SDR) family.</text>
</comment>
<dbReference type="PANTHER" id="PTHR24321:SF8">
    <property type="entry name" value="ESTRADIOL 17-BETA-DEHYDROGENASE 8-RELATED"/>
    <property type="match status" value="1"/>
</dbReference>
<name>A0A024Q7S9_9BACI</name>
<dbReference type="OrthoDB" id="9803333at2"/>
<dbReference type="STRING" id="1462526.BN990_00794"/>
<gene>
    <name evidence="3" type="primary">lvr_1</name>
    <name evidence="3" type="ORF">BN990_00794</name>
</gene>
<dbReference type="SUPFAM" id="SSF51735">
    <property type="entry name" value="NAD(P)-binding Rossmann-fold domains"/>
    <property type="match status" value="1"/>
</dbReference>
<dbReference type="GO" id="GO:0016491">
    <property type="term" value="F:oxidoreductase activity"/>
    <property type="evidence" value="ECO:0007669"/>
    <property type="project" value="UniProtKB-KW"/>
</dbReference>
<dbReference type="EMBL" id="CCDP010000001">
    <property type="protein sequence ID" value="CDQ38524.1"/>
    <property type="molecule type" value="Genomic_DNA"/>
</dbReference>
<dbReference type="PANTHER" id="PTHR24321">
    <property type="entry name" value="DEHYDROGENASES, SHORT CHAIN"/>
    <property type="match status" value="1"/>
</dbReference>
<dbReference type="Gene3D" id="3.40.50.720">
    <property type="entry name" value="NAD(P)-binding Rossmann-like Domain"/>
    <property type="match status" value="1"/>
</dbReference>
<dbReference type="GO" id="GO:0008206">
    <property type="term" value="P:bile acid metabolic process"/>
    <property type="evidence" value="ECO:0007669"/>
    <property type="project" value="UniProtKB-ARBA"/>
</dbReference>
<dbReference type="PRINTS" id="PR00080">
    <property type="entry name" value="SDRFAMILY"/>
</dbReference>
<dbReference type="RefSeq" id="WP_021289588.1">
    <property type="nucleotide sequence ID" value="NZ_BNER01000001.1"/>
</dbReference>
<comment type="caution">
    <text evidence="3">The sequence shown here is derived from an EMBL/GenBank/DDBJ whole genome shotgun (WGS) entry which is preliminary data.</text>
</comment>
<evidence type="ECO:0000313" key="3">
    <source>
        <dbReference type="EMBL" id="CDQ38524.1"/>
    </source>
</evidence>
<sequence length="253" mass="26593">MKRLEDKIAIITGSGAGIGKQIARTYAQEGAKVVIADFDEKALQTTVNALQEQGYDALGVKVNVAEASEVQAMIDDTVEAFGRIDILVNNAGVGDNMQAAAHVEDATWERVMNVNVNGVMHTLRAIIPIFIKNGGGTIVNMASITGLTGGRGGLAYTASKHAVVGMTKNVASQYGPEHIRCNAIAPAQVETEFSARMTNVDPFGLEIATRGVNLMPKAGQVQDIANIALFLASEESAYINGVALAADAGWSAY</sequence>
<dbReference type="InterPro" id="IPR036291">
    <property type="entry name" value="NAD(P)-bd_dom_sf"/>
</dbReference>
<dbReference type="CDD" id="cd05233">
    <property type="entry name" value="SDR_c"/>
    <property type="match status" value="1"/>
</dbReference>
<evidence type="ECO:0000313" key="4">
    <source>
        <dbReference type="Proteomes" id="UP000028875"/>
    </source>
</evidence>
<dbReference type="InterPro" id="IPR002347">
    <property type="entry name" value="SDR_fam"/>
</dbReference>
<keyword evidence="2" id="KW-0560">Oxidoreductase</keyword>
<reference evidence="3 4" key="1">
    <citation type="submission" date="2014-03" db="EMBL/GenBank/DDBJ databases">
        <authorList>
            <person name="Urmite Genomes U."/>
        </authorList>
    </citation>
    <scope>NUCLEOTIDE SEQUENCE [LARGE SCALE GENOMIC DNA]</scope>
    <source>
        <strain evidence="3 4">Vm-5</strain>
    </source>
</reference>
<protein>
    <submittedName>
        <fullName evidence="3">Levodione reductase</fullName>
    </submittedName>
</protein>
<dbReference type="PROSITE" id="PS00061">
    <property type="entry name" value="ADH_SHORT"/>
    <property type="match status" value="1"/>
</dbReference>
<evidence type="ECO:0000256" key="2">
    <source>
        <dbReference type="ARBA" id="ARBA00023002"/>
    </source>
</evidence>
<dbReference type="AlphaFoldDB" id="A0A024Q7S9"/>
<dbReference type="PRINTS" id="PR00081">
    <property type="entry name" value="GDHRDH"/>
</dbReference>
<dbReference type="Proteomes" id="UP000028875">
    <property type="component" value="Unassembled WGS sequence"/>
</dbReference>
<proteinExistence type="inferred from homology"/>